<reference evidence="2" key="2">
    <citation type="submission" date="2020-10" db="UniProtKB">
        <authorList>
            <consortium name="WormBaseParasite"/>
        </authorList>
    </citation>
    <scope>IDENTIFICATION</scope>
</reference>
<organism evidence="1 2">
    <name type="scientific">Panagrellus redivivus</name>
    <name type="common">Microworm</name>
    <dbReference type="NCBI Taxonomy" id="6233"/>
    <lineage>
        <taxon>Eukaryota</taxon>
        <taxon>Metazoa</taxon>
        <taxon>Ecdysozoa</taxon>
        <taxon>Nematoda</taxon>
        <taxon>Chromadorea</taxon>
        <taxon>Rhabditida</taxon>
        <taxon>Tylenchina</taxon>
        <taxon>Panagrolaimomorpha</taxon>
        <taxon>Panagrolaimoidea</taxon>
        <taxon>Panagrolaimidae</taxon>
        <taxon>Panagrellus</taxon>
    </lineage>
</organism>
<dbReference type="WBParaSite" id="Pan_g10583.t1">
    <property type="protein sequence ID" value="Pan_g10583.t1"/>
    <property type="gene ID" value="Pan_g10583"/>
</dbReference>
<sequence length="239" mass="26670">MIIVGDGRAIGGVVDELLEKKGIVGGDAPVLVVHAIDDCDNGFVCARDSNDIEVGKLGVFAGIDDIRVETDKLWMAQVWKRHTLTLCGVHPLIGETLAVGGIRNVARTKMTQAIETSTTKRALKIEMVGWSLAQVDAFNAEDLVQVVPRALDEVVVKIVRVLDVQGSHDQGFCDPEKLIEATDLTKHMSMFYLPQIQPSQYRLFKQRDYEVHLKWYLEHPLIHSMTVLLMQLFLPKQNA</sequence>
<reference evidence="1" key="1">
    <citation type="journal article" date="2013" name="Genetics">
        <title>The draft genome and transcriptome of Panagrellus redivivus are shaped by the harsh demands of a free-living lifestyle.</title>
        <authorList>
            <person name="Srinivasan J."/>
            <person name="Dillman A.R."/>
            <person name="Macchietto M.G."/>
            <person name="Heikkinen L."/>
            <person name="Lakso M."/>
            <person name="Fracchia K.M."/>
            <person name="Antoshechkin I."/>
            <person name="Mortazavi A."/>
            <person name="Wong G."/>
            <person name="Sternberg P.W."/>
        </authorList>
    </citation>
    <scope>NUCLEOTIDE SEQUENCE [LARGE SCALE GENOMIC DNA]</scope>
    <source>
        <strain evidence="1">MT8872</strain>
    </source>
</reference>
<protein>
    <submittedName>
        <fullName evidence="2">DUF663 domain-containing protein</fullName>
    </submittedName>
</protein>
<evidence type="ECO:0000313" key="1">
    <source>
        <dbReference type="Proteomes" id="UP000492821"/>
    </source>
</evidence>
<dbReference type="AlphaFoldDB" id="A0A7E4UMM4"/>
<dbReference type="Proteomes" id="UP000492821">
    <property type="component" value="Unassembled WGS sequence"/>
</dbReference>
<accession>A0A7E4UMM4</accession>
<proteinExistence type="predicted"/>
<name>A0A7E4UMM4_PANRE</name>
<evidence type="ECO:0000313" key="2">
    <source>
        <dbReference type="WBParaSite" id="Pan_g10583.t1"/>
    </source>
</evidence>
<keyword evidence="1" id="KW-1185">Reference proteome</keyword>